<name>A0AAE0DM55_9LECA</name>
<reference evidence="10" key="1">
    <citation type="submission" date="2022-11" db="EMBL/GenBank/DDBJ databases">
        <title>Chromosomal genome sequence assembly and mating type (MAT) locus characterization of the leprose asexual lichenized fungus Lepraria neglecta (Nyl.) Erichsen.</title>
        <authorList>
            <person name="Allen J.L."/>
            <person name="Pfeffer B."/>
        </authorList>
    </citation>
    <scope>NUCLEOTIDE SEQUENCE</scope>
    <source>
        <strain evidence="10">Allen 5258</strain>
    </source>
</reference>
<dbReference type="PANTHER" id="PTHR12708:SF0">
    <property type="entry name" value="DNA POLYMERASE EPSILON SUBUNIT 2"/>
    <property type="match status" value="1"/>
</dbReference>
<feature type="region of interest" description="Disordered" evidence="8">
    <location>
        <begin position="167"/>
        <end position="204"/>
    </location>
</feature>
<dbReference type="PANTHER" id="PTHR12708">
    <property type="entry name" value="DNA POLYMERASE EPSILON SUBUNIT B"/>
    <property type="match status" value="1"/>
</dbReference>
<dbReference type="GO" id="GO:0042276">
    <property type="term" value="P:error-prone translesion synthesis"/>
    <property type="evidence" value="ECO:0007669"/>
    <property type="project" value="TreeGrafter"/>
</dbReference>
<dbReference type="GO" id="GO:0008622">
    <property type="term" value="C:epsilon DNA polymerase complex"/>
    <property type="evidence" value="ECO:0007669"/>
    <property type="project" value="InterPro"/>
</dbReference>
<feature type="region of interest" description="Disordered" evidence="8">
    <location>
        <begin position="639"/>
        <end position="699"/>
    </location>
</feature>
<evidence type="ECO:0000256" key="4">
    <source>
        <dbReference type="ARBA" id="ARBA00022705"/>
    </source>
</evidence>
<dbReference type="Proteomes" id="UP001276659">
    <property type="component" value="Unassembled WGS sequence"/>
</dbReference>
<sequence>MDGPNVPVGGRTAPLFRTAQKPLESNPIPSSSPAFSTPIHPIRAPKPPEPPKPSILPILLPPATLRPLAFRTFTKKHNLTLTSSALQLIATFIGKHCGSRWREEGLAEKVLDEAAKQWKNNGGGVIVPGEGEELKNILRIIEGSMSGGKVLQNGGLSRQSSFAFGAGDGDGVASEARPDGLRREESFGMSALGVDDDEETDGTKDPRRWLRVVGAFEQPRLTYNVNQKHFEVVGAAPSLLPDPSHKTHLFRHRYNLIHQRLLRNESFQTSSVASARTSALQRTSSTIATQQQAYKLTPIANLLGRTGSSHLLLGLLAISPTGMLTLNDLTGSITLDIQLARPVPEDGVWFTPGMIVLVDGMYEEEGTAAGPGLDGNRGVGGTVGGKFIAYSVGGPPCERRDVTLGVIGEGKDGSLKAGGGFGWVDFLGVGSERAAGSAMRKLEKSVLRGASESSAEGRGRIVILGEVELDNARTLQAIKKILAIYAAEPADQTPMVVVFMGNLVRYAVMTGGGSGGSIEYKEYFDSLASALSDYPTMLQNTTFVFVPGDNDPWPSAFSAGAATALPRSSVPELFTSRIKRAFATANAEADKANGKKTDGEAIWSTNPTRLTMFGPAQEVVFFRDDISGRLRRNAVRFRPLEEEAAPNPDVQPSEDASRDSNAMDPDQAPNDSMDVDEAVETAESHIPAPKAKEPTNSAGSVDLHIARKLVKTILDQGYLSPFPLSDRPVLWDHAGALQLYPLPTALVLMDPEAPSFAVTYEGCHVMNPGSLTPQGRRGVAQWMEYDARTRRGKTREARY</sequence>
<dbReference type="Pfam" id="PF04042">
    <property type="entry name" value="DNA_pol_E_B"/>
    <property type="match status" value="1"/>
</dbReference>
<evidence type="ECO:0000313" key="11">
    <source>
        <dbReference type="Proteomes" id="UP001276659"/>
    </source>
</evidence>
<keyword evidence="4" id="KW-0235">DNA replication</keyword>
<evidence type="ECO:0000256" key="6">
    <source>
        <dbReference type="ARBA" id="ARBA00023242"/>
    </source>
</evidence>
<keyword evidence="11" id="KW-1185">Reference proteome</keyword>
<dbReference type="GO" id="GO:0003677">
    <property type="term" value="F:DNA binding"/>
    <property type="evidence" value="ECO:0007669"/>
    <property type="project" value="UniProtKB-KW"/>
</dbReference>
<evidence type="ECO:0000256" key="2">
    <source>
        <dbReference type="ARBA" id="ARBA00009560"/>
    </source>
</evidence>
<evidence type="ECO:0000256" key="5">
    <source>
        <dbReference type="ARBA" id="ARBA00023125"/>
    </source>
</evidence>
<comment type="caution">
    <text evidence="10">The sequence shown here is derived from an EMBL/GenBank/DDBJ whole genome shotgun (WGS) entry which is preliminary data.</text>
</comment>
<feature type="compositionally biased region" description="Basic and acidic residues" evidence="8">
    <location>
        <begin position="176"/>
        <end position="186"/>
    </location>
</feature>
<dbReference type="AlphaFoldDB" id="A0AAE0DM55"/>
<comment type="similarity">
    <text evidence="2">Belongs to the DNA polymerase epsilon subunit B family.</text>
</comment>
<feature type="region of interest" description="Disordered" evidence="8">
    <location>
        <begin position="1"/>
        <end position="52"/>
    </location>
</feature>
<evidence type="ECO:0000256" key="8">
    <source>
        <dbReference type="SAM" id="MobiDB-lite"/>
    </source>
</evidence>
<comment type="subcellular location">
    <subcellularLocation>
        <location evidence="1">Nucleus</location>
    </subcellularLocation>
</comment>
<proteinExistence type="inferred from homology"/>
<dbReference type="InterPro" id="IPR007185">
    <property type="entry name" value="DNA_pol_a/d/e_bsu"/>
</dbReference>
<evidence type="ECO:0000259" key="9">
    <source>
        <dbReference type="Pfam" id="PF04042"/>
    </source>
</evidence>
<dbReference type="EMBL" id="JASNWA010000006">
    <property type="protein sequence ID" value="KAK3174886.1"/>
    <property type="molecule type" value="Genomic_DNA"/>
</dbReference>
<dbReference type="InterPro" id="IPR016266">
    <property type="entry name" value="POLE2"/>
</dbReference>
<organism evidence="10 11">
    <name type="scientific">Lepraria neglecta</name>
    <dbReference type="NCBI Taxonomy" id="209136"/>
    <lineage>
        <taxon>Eukaryota</taxon>
        <taxon>Fungi</taxon>
        <taxon>Dikarya</taxon>
        <taxon>Ascomycota</taxon>
        <taxon>Pezizomycotina</taxon>
        <taxon>Lecanoromycetes</taxon>
        <taxon>OSLEUM clade</taxon>
        <taxon>Lecanoromycetidae</taxon>
        <taxon>Lecanorales</taxon>
        <taxon>Lecanorineae</taxon>
        <taxon>Stereocaulaceae</taxon>
        <taxon>Lepraria</taxon>
    </lineage>
</organism>
<gene>
    <name evidence="10" type="ORF">OEA41_002132</name>
</gene>
<accession>A0AAE0DM55</accession>
<protein>
    <recommendedName>
        <fullName evidence="3">DNA polymerase epsilon subunit B</fullName>
    </recommendedName>
    <alternativeName>
        <fullName evidence="7">DNA polymerase II subunit 2</fullName>
    </alternativeName>
</protein>
<dbReference type="GO" id="GO:0006261">
    <property type="term" value="P:DNA-templated DNA replication"/>
    <property type="evidence" value="ECO:0007669"/>
    <property type="project" value="InterPro"/>
</dbReference>
<evidence type="ECO:0000256" key="1">
    <source>
        <dbReference type="ARBA" id="ARBA00004123"/>
    </source>
</evidence>
<keyword evidence="6" id="KW-0539">Nucleus</keyword>
<evidence type="ECO:0000313" key="10">
    <source>
        <dbReference type="EMBL" id="KAK3174886.1"/>
    </source>
</evidence>
<keyword evidence="5" id="KW-0238">DNA-binding</keyword>
<evidence type="ECO:0000256" key="3">
    <source>
        <dbReference type="ARBA" id="ARBA00016011"/>
    </source>
</evidence>
<feature type="domain" description="DNA polymerase alpha/delta/epsilon subunit B" evidence="9">
    <location>
        <begin position="461"/>
        <end position="757"/>
    </location>
</feature>
<evidence type="ECO:0000256" key="7">
    <source>
        <dbReference type="ARBA" id="ARBA00032930"/>
    </source>
</evidence>